<keyword evidence="4" id="KW-0862">Zinc</keyword>
<keyword evidence="2" id="KW-0479">Metal-binding</keyword>
<dbReference type="PANTHER" id="PTHR12603:SF0">
    <property type="entry name" value="CCR4-NOT TRANSCRIPTION COMPLEX SUBUNIT 4"/>
    <property type="match status" value="1"/>
</dbReference>
<evidence type="ECO:0000259" key="11">
    <source>
        <dbReference type="PROSITE" id="PS50089"/>
    </source>
</evidence>
<dbReference type="InterPro" id="IPR039780">
    <property type="entry name" value="Mot2"/>
</dbReference>
<dbReference type="GO" id="GO:0005634">
    <property type="term" value="C:nucleus"/>
    <property type="evidence" value="ECO:0007669"/>
    <property type="project" value="UniProtKB-SubCell"/>
</dbReference>
<dbReference type="InterPro" id="IPR000504">
    <property type="entry name" value="RRM_dom"/>
</dbReference>
<name>A0A7S1C198_9STRA</name>
<organism evidence="13">
    <name type="scientific">Corethron hystrix</name>
    <dbReference type="NCBI Taxonomy" id="216773"/>
    <lineage>
        <taxon>Eukaryota</taxon>
        <taxon>Sar</taxon>
        <taxon>Stramenopiles</taxon>
        <taxon>Ochrophyta</taxon>
        <taxon>Bacillariophyta</taxon>
        <taxon>Coscinodiscophyceae</taxon>
        <taxon>Corethrophycidae</taxon>
        <taxon>Corethrales</taxon>
        <taxon>Corethraceae</taxon>
        <taxon>Corethron</taxon>
    </lineage>
</organism>
<sequence>MDDNEVCPLCCEELDISDKQFFPCKCGYQVCMWCWHRIRENENGLCPACRTPYGDDPHEFSAIDMEEVVRANKEKAAAEKRERDRTRAAAGARTNGDGAGSRPPPAAYSNGGNSSGDTDGNNHHSSLSLVSGPTPPRDRSQLANMRVIRRNLVYAVGLPPSSASDDMLRRSEHFGQYGRIGKVVLNRSHIGGGGDPRRASASAYVTFVNKEDALACILALDGFYLDGRNIRASYGTSKYCSAFIKNVRCNNPECTYLHHMGEAEDTFTKQEIQAGYVTSGRDVLAKLQAGGGSCIRKRSGGGGPSSSGKACVNPVFPPPTWDEPIPTPRAAPAPSPTPAVIPQPAAVIRAVTVPVSTSRSRSSSLSTNQAPAAPSSAPSTTQQTPSEILSRQQEELRKMHPQNSATGTSLPRRNSAASVVACAAQARASQSPPAGRALPTGVPLRTVATSNASRAPPGREAAAATSVRQQEGTVKLSALRQRAPGASTSNTTSSGGVIGGSVLIGGASSGVVGPSSSRQGNLYCQPVGAVGQPVGAVSNNSNNVPTNLGGYLEESKSGNAFGVRKIEGGTGVMDVNGASSNNSQSNPFSDFPMSLPRPQAPIMSRAPGQNSSYGGGGGSYTGTGGLFSGGSFAGIGGGGIWSSDPSSSGGLGKVGGPSGSNGGMVGENSLAKNPYEGSGSSALASILGIELPTGSGSLRDTVSYLSSGPQMTSTGISVAPGPVTPRGVVNNDHSIWRSSSLSLQGDNNNPSFLRPNSSNNNGFHNKTNIRNGVAAIGSISNGSSYGGSGLSVNNSSGMNSNSNNNSDIAFLQSLLPGVHITSGNAHQPAAPSPAVGVTRIPSVGGWSSLSPYYETSSGDKRQTPSGGQNTAAGGAPGTWQFPNQNSIW</sequence>
<evidence type="ECO:0000256" key="1">
    <source>
        <dbReference type="ARBA" id="ARBA00004123"/>
    </source>
</evidence>
<dbReference type="GO" id="GO:0003723">
    <property type="term" value="F:RNA binding"/>
    <property type="evidence" value="ECO:0007669"/>
    <property type="project" value="UniProtKB-UniRule"/>
</dbReference>
<feature type="compositionally biased region" description="Pro residues" evidence="10">
    <location>
        <begin position="315"/>
        <end position="338"/>
    </location>
</feature>
<dbReference type="PROSITE" id="PS50089">
    <property type="entry name" value="ZF_RING_2"/>
    <property type="match status" value="1"/>
</dbReference>
<evidence type="ECO:0000256" key="3">
    <source>
        <dbReference type="ARBA" id="ARBA00022771"/>
    </source>
</evidence>
<evidence type="ECO:0000256" key="2">
    <source>
        <dbReference type="ARBA" id="ARBA00022723"/>
    </source>
</evidence>
<dbReference type="Gene3D" id="3.30.70.330">
    <property type="match status" value="1"/>
</dbReference>
<dbReference type="PROSITE" id="PS50102">
    <property type="entry name" value="RRM"/>
    <property type="match status" value="1"/>
</dbReference>
<dbReference type="EMBL" id="HBFR01041816">
    <property type="protein sequence ID" value="CAD8903351.1"/>
    <property type="molecule type" value="Transcribed_RNA"/>
</dbReference>
<dbReference type="GO" id="GO:0030014">
    <property type="term" value="C:CCR4-NOT complex"/>
    <property type="evidence" value="ECO:0007669"/>
    <property type="project" value="InterPro"/>
</dbReference>
<dbReference type="SMART" id="SM00361">
    <property type="entry name" value="RRM_1"/>
    <property type="match status" value="1"/>
</dbReference>
<feature type="domain" description="RRM" evidence="12">
    <location>
        <begin position="151"/>
        <end position="237"/>
    </location>
</feature>
<dbReference type="Pfam" id="PF00076">
    <property type="entry name" value="RRM_1"/>
    <property type="match status" value="1"/>
</dbReference>
<dbReference type="Gene3D" id="3.30.40.10">
    <property type="entry name" value="Zinc/RING finger domain, C3HC4 (zinc finger)"/>
    <property type="match status" value="1"/>
</dbReference>
<dbReference type="CDD" id="cd12438">
    <property type="entry name" value="RRM_CNOT4"/>
    <property type="match status" value="1"/>
</dbReference>
<feature type="compositionally biased region" description="Basic and acidic residues" evidence="10">
    <location>
        <begin position="71"/>
        <end position="87"/>
    </location>
</feature>
<keyword evidence="5 9" id="KW-0694">RNA-binding</keyword>
<feature type="region of interest" description="Disordered" evidence="10">
    <location>
        <begin position="355"/>
        <end position="413"/>
    </location>
</feature>
<dbReference type="SUPFAM" id="SSF57850">
    <property type="entry name" value="RING/U-box"/>
    <property type="match status" value="1"/>
</dbReference>
<evidence type="ECO:0000256" key="7">
    <source>
        <dbReference type="ARBA" id="ARBA00023242"/>
    </source>
</evidence>
<proteinExistence type="predicted"/>
<dbReference type="AlphaFoldDB" id="A0A7S1C198"/>
<reference evidence="13" key="1">
    <citation type="submission" date="2021-01" db="EMBL/GenBank/DDBJ databases">
        <authorList>
            <person name="Corre E."/>
            <person name="Pelletier E."/>
            <person name="Niang G."/>
            <person name="Scheremetjew M."/>
            <person name="Finn R."/>
            <person name="Kale V."/>
            <person name="Holt S."/>
            <person name="Cochrane G."/>
            <person name="Meng A."/>
            <person name="Brown T."/>
            <person name="Cohen L."/>
        </authorList>
    </citation>
    <scope>NUCLEOTIDE SEQUENCE</scope>
    <source>
        <strain evidence="13">308</strain>
    </source>
</reference>
<dbReference type="InterPro" id="IPR003954">
    <property type="entry name" value="RRM_euk-type"/>
</dbReference>
<feature type="compositionally biased region" description="Low complexity" evidence="10">
    <location>
        <begin position="355"/>
        <end position="386"/>
    </location>
</feature>
<feature type="region of interest" description="Disordered" evidence="10">
    <location>
        <begin position="449"/>
        <end position="473"/>
    </location>
</feature>
<feature type="compositionally biased region" description="Low complexity" evidence="10">
    <location>
        <begin position="109"/>
        <end position="119"/>
    </location>
</feature>
<dbReference type="CDD" id="cd16618">
    <property type="entry name" value="mRING-HC-C4C4_CNOT4"/>
    <property type="match status" value="1"/>
</dbReference>
<feature type="region of interest" description="Disordered" evidence="10">
    <location>
        <begin position="747"/>
        <end position="766"/>
    </location>
</feature>
<feature type="domain" description="RING-type" evidence="11">
    <location>
        <begin position="7"/>
        <end position="50"/>
    </location>
</feature>
<evidence type="ECO:0000256" key="5">
    <source>
        <dbReference type="ARBA" id="ARBA00022884"/>
    </source>
</evidence>
<dbReference type="GO" id="GO:0004842">
    <property type="term" value="F:ubiquitin-protein transferase activity"/>
    <property type="evidence" value="ECO:0007669"/>
    <property type="project" value="InterPro"/>
</dbReference>
<feature type="region of interest" description="Disordered" evidence="10">
    <location>
        <begin position="71"/>
        <end position="139"/>
    </location>
</feature>
<evidence type="ECO:0000256" key="4">
    <source>
        <dbReference type="ARBA" id="ARBA00022833"/>
    </source>
</evidence>
<dbReference type="FunFam" id="3.30.40.10:FF:000006">
    <property type="entry name" value="CCR4-NOT transcription complex subunit 4"/>
    <property type="match status" value="1"/>
</dbReference>
<keyword evidence="7" id="KW-0539">Nucleus</keyword>
<accession>A0A7S1C198</accession>
<dbReference type="Pfam" id="PF14570">
    <property type="entry name" value="zf-RING_4"/>
    <property type="match status" value="1"/>
</dbReference>
<evidence type="ECO:0000256" key="10">
    <source>
        <dbReference type="SAM" id="MobiDB-lite"/>
    </source>
</evidence>
<dbReference type="GO" id="GO:0016567">
    <property type="term" value="P:protein ubiquitination"/>
    <property type="evidence" value="ECO:0007669"/>
    <property type="project" value="TreeGrafter"/>
</dbReference>
<dbReference type="PANTHER" id="PTHR12603">
    <property type="entry name" value="CCR4-NOT TRANSCRIPTION COMPLEX RELATED"/>
    <property type="match status" value="1"/>
</dbReference>
<dbReference type="SUPFAM" id="SSF54928">
    <property type="entry name" value="RNA-binding domain, RBD"/>
    <property type="match status" value="1"/>
</dbReference>
<feature type="region of interest" description="Disordered" evidence="10">
    <location>
        <begin position="644"/>
        <end position="672"/>
    </location>
</feature>
<feature type="region of interest" description="Disordered" evidence="10">
    <location>
        <begin position="851"/>
        <end position="888"/>
    </location>
</feature>
<dbReference type="InterPro" id="IPR001841">
    <property type="entry name" value="Znf_RING"/>
</dbReference>
<evidence type="ECO:0000259" key="12">
    <source>
        <dbReference type="PROSITE" id="PS50102"/>
    </source>
</evidence>
<dbReference type="InterPro" id="IPR012677">
    <property type="entry name" value="Nucleotide-bd_a/b_plait_sf"/>
</dbReference>
<feature type="region of interest" description="Disordered" evidence="10">
    <location>
        <begin position="294"/>
        <end position="338"/>
    </location>
</feature>
<protein>
    <recommendedName>
        <fullName evidence="14">CCR4-NOT transcription complex subunit 4</fullName>
    </recommendedName>
</protein>
<evidence type="ECO:0008006" key="14">
    <source>
        <dbReference type="Google" id="ProtNLM"/>
    </source>
</evidence>
<dbReference type="InterPro" id="IPR039515">
    <property type="entry name" value="NOT4_mRING-HC-C4C4"/>
</dbReference>
<evidence type="ECO:0000256" key="6">
    <source>
        <dbReference type="ARBA" id="ARBA00023054"/>
    </source>
</evidence>
<dbReference type="SMART" id="SM00360">
    <property type="entry name" value="RRM"/>
    <property type="match status" value="1"/>
</dbReference>
<dbReference type="GO" id="GO:0008270">
    <property type="term" value="F:zinc ion binding"/>
    <property type="evidence" value="ECO:0007669"/>
    <property type="project" value="UniProtKB-KW"/>
</dbReference>
<gene>
    <name evidence="13" type="ORF">CHYS00102_LOCUS30570</name>
</gene>
<dbReference type="InterPro" id="IPR013083">
    <property type="entry name" value="Znf_RING/FYVE/PHD"/>
</dbReference>
<evidence type="ECO:0000256" key="8">
    <source>
        <dbReference type="PROSITE-ProRule" id="PRU00175"/>
    </source>
</evidence>
<dbReference type="InterPro" id="IPR034261">
    <property type="entry name" value="CNOT4_RRM"/>
</dbReference>
<keyword evidence="6" id="KW-0175">Coiled coil</keyword>
<dbReference type="InterPro" id="IPR035979">
    <property type="entry name" value="RBD_domain_sf"/>
</dbReference>
<feature type="compositionally biased region" description="Polar residues" evidence="10">
    <location>
        <begin position="401"/>
        <end position="412"/>
    </location>
</feature>
<comment type="subcellular location">
    <subcellularLocation>
        <location evidence="1">Nucleus</location>
    </subcellularLocation>
</comment>
<keyword evidence="3 8" id="KW-0863">Zinc-finger</keyword>
<evidence type="ECO:0000313" key="13">
    <source>
        <dbReference type="EMBL" id="CAD8903351.1"/>
    </source>
</evidence>
<evidence type="ECO:0000256" key="9">
    <source>
        <dbReference type="PROSITE-ProRule" id="PRU00176"/>
    </source>
</evidence>
<feature type="compositionally biased region" description="Gly residues" evidence="10">
    <location>
        <begin position="649"/>
        <end position="665"/>
    </location>
</feature>